<comment type="caution">
    <text evidence="4">The sequence shown here is derived from an EMBL/GenBank/DDBJ whole genome shotgun (WGS) entry which is preliminary data.</text>
</comment>
<feature type="chain" id="PRO_5038739942" evidence="2">
    <location>
        <begin position="25"/>
        <end position="479"/>
    </location>
</feature>
<protein>
    <submittedName>
        <fullName evidence="4">S-layer protein</fullName>
    </submittedName>
</protein>
<dbReference type="InterPro" id="IPR001119">
    <property type="entry name" value="SLH_dom"/>
</dbReference>
<dbReference type="EMBL" id="ATAY01000063">
    <property type="protein sequence ID" value="EPR10396.1"/>
    <property type="molecule type" value="Genomic_DNA"/>
</dbReference>
<dbReference type="OrthoDB" id="5845122at2"/>
<reference evidence="4 5" key="1">
    <citation type="journal article" date="2013" name="Genome Announc.">
        <title>Draft Genome Sequence of the Cellulolytic Bacterium Clostridium papyrosolvens C7 (ATCC 700395).</title>
        <authorList>
            <person name="Zepeda V."/>
            <person name="Dassa B."/>
            <person name="Borovok I."/>
            <person name="Lamed R."/>
            <person name="Bayer E.A."/>
            <person name="Cate J.H."/>
        </authorList>
    </citation>
    <scope>NUCLEOTIDE SEQUENCE [LARGE SCALE GENOMIC DNA]</scope>
    <source>
        <strain evidence="4 5">C7</strain>
    </source>
</reference>
<dbReference type="AlphaFoldDB" id="U4QZV9"/>
<dbReference type="Pfam" id="PF00395">
    <property type="entry name" value="SLH"/>
    <property type="match status" value="2"/>
</dbReference>
<gene>
    <name evidence="4" type="ORF">L323_13415</name>
</gene>
<evidence type="ECO:0000313" key="5">
    <source>
        <dbReference type="Proteomes" id="UP000016860"/>
    </source>
</evidence>
<sequence length="479" mass="54365">MLKKLLCAITVSAILLSALLPVTAENASTSGSTTTAMRMQPLFDKYNGLTQLNIDIERAKYPDIKNHWGSNYIAKISALEIIAGYTDGRFGPNDKLLGGQYILMLMRAIGYSPEVPQGVPYYKPFTDLALKEGILTKGEISDYTKPITRELAASLARRTIGKYENVPHDYFVKGSDPYPSKGNKGFFDNVYTGYQKLKMTDYPTITSKYLQDVIDCYRIGLLTGSNNKFNPKGTLTRAEASVIIIKLLDKKARVESIPSASESFKWKNSNTNNGEYDNEAAGFYENKEYTLYKGLFPMMEIWETAQTMYKNRSLITGGKIDFTYSEKNKSFAINYFNSQDHFNQYMNDIYGLILPLNGIGIATQRSQIKKGQKESLYDNGNGWLYEISSYEVDKYNKDLKNYSYELLKLWFGKDYEQAKNIHDQYLGYALNDIDWKHQIYLLNGRQISVVGGNGDSGNVFSFQVWAKGFITKDTMLNLN</sequence>
<feature type="domain" description="SLH" evidence="3">
    <location>
        <begin position="196"/>
        <end position="258"/>
    </location>
</feature>
<keyword evidence="1" id="KW-0677">Repeat</keyword>
<evidence type="ECO:0000256" key="1">
    <source>
        <dbReference type="ARBA" id="ARBA00022737"/>
    </source>
</evidence>
<keyword evidence="2" id="KW-0732">Signal</keyword>
<dbReference type="PATRIC" id="fig|1330534.3.peg.2662"/>
<feature type="domain" description="SLH" evidence="3">
    <location>
        <begin position="56"/>
        <end position="119"/>
    </location>
</feature>
<feature type="signal peptide" evidence="2">
    <location>
        <begin position="1"/>
        <end position="24"/>
    </location>
</feature>
<accession>U4QZV9</accession>
<dbReference type="Proteomes" id="UP000016860">
    <property type="component" value="Unassembled WGS sequence"/>
</dbReference>
<evidence type="ECO:0000256" key="2">
    <source>
        <dbReference type="SAM" id="SignalP"/>
    </source>
</evidence>
<dbReference type="RefSeq" id="WP_020816155.1">
    <property type="nucleotide sequence ID" value="NZ_ATAY01000063.1"/>
</dbReference>
<evidence type="ECO:0000259" key="3">
    <source>
        <dbReference type="PROSITE" id="PS51272"/>
    </source>
</evidence>
<evidence type="ECO:0000313" key="4">
    <source>
        <dbReference type="EMBL" id="EPR10396.1"/>
    </source>
</evidence>
<organism evidence="4 5">
    <name type="scientific">Ruminiclostridium papyrosolvens C7</name>
    <dbReference type="NCBI Taxonomy" id="1330534"/>
    <lineage>
        <taxon>Bacteria</taxon>
        <taxon>Bacillati</taxon>
        <taxon>Bacillota</taxon>
        <taxon>Clostridia</taxon>
        <taxon>Eubacteriales</taxon>
        <taxon>Oscillospiraceae</taxon>
        <taxon>Ruminiclostridium</taxon>
    </lineage>
</organism>
<dbReference type="STRING" id="1330534.L323_13415"/>
<name>U4QZV9_9FIRM</name>
<dbReference type="PROSITE" id="PS51272">
    <property type="entry name" value="SLH"/>
    <property type="match status" value="2"/>
</dbReference>
<proteinExistence type="predicted"/>